<dbReference type="RefSeq" id="WP_284326933.1">
    <property type="nucleotide sequence ID" value="NZ_BSPP01000021.1"/>
</dbReference>
<feature type="chain" id="PRO_5041238700" description="DUF2927 domain-containing protein" evidence="2">
    <location>
        <begin position="22"/>
        <end position="320"/>
    </location>
</feature>
<comment type="caution">
    <text evidence="3">The sequence shown here is derived from an EMBL/GenBank/DDBJ whole genome shotgun (WGS) entry which is preliminary data.</text>
</comment>
<dbReference type="PROSITE" id="PS51257">
    <property type="entry name" value="PROKAR_LIPOPROTEIN"/>
    <property type="match status" value="1"/>
</dbReference>
<name>A0AA37UCG7_9RHOB</name>
<dbReference type="InterPro" id="IPR021323">
    <property type="entry name" value="DUF2927"/>
</dbReference>
<keyword evidence="2" id="KW-0732">Signal</keyword>
<evidence type="ECO:0000313" key="4">
    <source>
        <dbReference type="Proteomes" id="UP001157355"/>
    </source>
</evidence>
<feature type="region of interest" description="Disordered" evidence="1">
    <location>
        <begin position="31"/>
        <end position="57"/>
    </location>
</feature>
<reference evidence="3 4" key="1">
    <citation type="journal article" date="2014" name="Int. J. Syst. Evol. Microbiol.">
        <title>Complete genome sequence of Corynebacterium casei LMG S-19264T (=DSM 44701T), isolated from a smear-ripened cheese.</title>
        <authorList>
            <consortium name="US DOE Joint Genome Institute (JGI-PGF)"/>
            <person name="Walter F."/>
            <person name="Albersmeier A."/>
            <person name="Kalinowski J."/>
            <person name="Ruckert C."/>
        </authorList>
    </citation>
    <scope>NUCLEOTIDE SEQUENCE [LARGE SCALE GENOMIC DNA]</scope>
    <source>
        <strain evidence="3 4">NBRC 111766</strain>
    </source>
</reference>
<organism evidence="3 4">
    <name type="scientific">Cypionkella aquatica</name>
    <dbReference type="NCBI Taxonomy" id="1756042"/>
    <lineage>
        <taxon>Bacteria</taxon>
        <taxon>Pseudomonadati</taxon>
        <taxon>Pseudomonadota</taxon>
        <taxon>Alphaproteobacteria</taxon>
        <taxon>Rhodobacterales</taxon>
        <taxon>Paracoccaceae</taxon>
        <taxon>Cypionkella</taxon>
    </lineage>
</organism>
<evidence type="ECO:0008006" key="5">
    <source>
        <dbReference type="Google" id="ProtNLM"/>
    </source>
</evidence>
<feature type="signal peptide" evidence="2">
    <location>
        <begin position="1"/>
        <end position="21"/>
    </location>
</feature>
<accession>A0AA37UCG7</accession>
<dbReference type="AlphaFoldDB" id="A0AA37UCG7"/>
<proteinExistence type="predicted"/>
<dbReference type="Pfam" id="PF11150">
    <property type="entry name" value="DUF2927"/>
    <property type="match status" value="1"/>
</dbReference>
<keyword evidence="4" id="KW-1185">Reference proteome</keyword>
<dbReference type="EMBL" id="BSPP01000021">
    <property type="protein sequence ID" value="GLS88856.1"/>
    <property type="molecule type" value="Genomic_DNA"/>
</dbReference>
<evidence type="ECO:0000256" key="1">
    <source>
        <dbReference type="SAM" id="MobiDB-lite"/>
    </source>
</evidence>
<evidence type="ECO:0000313" key="3">
    <source>
        <dbReference type="EMBL" id="GLS88856.1"/>
    </source>
</evidence>
<gene>
    <name evidence="3" type="ORF">GCM10010873_38300</name>
</gene>
<sequence length="320" mass="34735">MAQRGPRIAIKRWLGLTAALALLGCGETLPPATKPVPRPEVAAQPAPEPKPETPASAAARAYYAEVQRGLLGQGLLRTDGGGADTPFTDRMLADNFIRIALYDEYARSSGSTVQRQTVSALRRWQQPVRVGLRFGDSVSAQMRATDTARVGSYLQRLQGLTGHPIRLDDNRPNFWIYVVSEDERAGLGPVLQAAMPGLTANDVSGITAMQRSTYCIVYAQSSGASGNYTGAFAVIRAEHPDLLRLSCLHEEIAQGLGLPNDSPQARPSIFNDDEEFALLTTQDEKMLQMLYNPALRPGMTESEARPIVETLARRLMGGES</sequence>
<protein>
    <recommendedName>
        <fullName evidence="5">DUF2927 domain-containing protein</fullName>
    </recommendedName>
</protein>
<evidence type="ECO:0000256" key="2">
    <source>
        <dbReference type="SAM" id="SignalP"/>
    </source>
</evidence>
<dbReference type="Proteomes" id="UP001157355">
    <property type="component" value="Unassembled WGS sequence"/>
</dbReference>